<evidence type="ECO:0000313" key="2">
    <source>
        <dbReference type="Proteomes" id="UP001151752"/>
    </source>
</evidence>
<dbReference type="SUPFAM" id="SSF54427">
    <property type="entry name" value="NTF2-like"/>
    <property type="match status" value="1"/>
</dbReference>
<name>A0A9Q0SLL6_9ROSI</name>
<comment type="caution">
    <text evidence="1">The sequence shown here is derived from an EMBL/GenBank/DDBJ whole genome shotgun (WGS) entry which is preliminary data.</text>
</comment>
<dbReference type="EMBL" id="JAPFFM010000020">
    <property type="protein sequence ID" value="KAJ6681528.1"/>
    <property type="molecule type" value="Genomic_DNA"/>
</dbReference>
<evidence type="ECO:0000313" key="1">
    <source>
        <dbReference type="EMBL" id="KAJ6681528.1"/>
    </source>
</evidence>
<dbReference type="PANTHER" id="PTHR33698">
    <property type="entry name" value="NUCLEAR TRANSPORT FACTOR 2 (NTF2)-LIKE PROTEIN"/>
    <property type="match status" value="1"/>
</dbReference>
<sequence>MVITLTPSLGINESLLSRSLLEFEKKFLNHKLSLIQPNSFNARCLSSNPVVISNVRSPIPKPIFPQLSSATKRQLNVAAKIRKDRRKLVWCGEEAPGSSSEFAPDETGMLLRKLFHAINSRSEHLLEDALSRDCIFEDLSLRTPVVGEQNMYVDHEQNAKQFLRNLMKAMGPDMRFRINVTDYEQSKDDENIATAFWHLEWNNREIPFTRGRSVCECGEADEKILIRKITGVAEPGGLGDSMLKLVEAARTAFGNFP</sequence>
<accession>A0A9Q0SLL6</accession>
<dbReference type="InterPro" id="IPR032710">
    <property type="entry name" value="NTF2-like_dom_sf"/>
</dbReference>
<dbReference type="PANTHER" id="PTHR33698:SF1">
    <property type="entry name" value="NUCLEAR TRANSPORT FACTOR 2 (NTF2) FAMILY PROTEIN"/>
    <property type="match status" value="1"/>
</dbReference>
<protein>
    <submittedName>
        <fullName evidence="1">NUCLEAR TRANSPORT FACTOR 2 (NTF2)-LIKE PROTEIN</fullName>
    </submittedName>
</protein>
<reference evidence="1" key="2">
    <citation type="journal article" date="2023" name="Int. J. Mol. Sci.">
        <title>De Novo Assembly and Annotation of 11 Diverse Shrub Willow (Salix) Genomes Reveals Novel Gene Organization in Sex-Linked Regions.</title>
        <authorList>
            <person name="Hyden B."/>
            <person name="Feng K."/>
            <person name="Yates T.B."/>
            <person name="Jawdy S."/>
            <person name="Cereghino C."/>
            <person name="Smart L.B."/>
            <person name="Muchero W."/>
        </authorList>
    </citation>
    <scope>NUCLEOTIDE SEQUENCE</scope>
    <source>
        <tissue evidence="1">Shoot tip</tissue>
    </source>
</reference>
<proteinExistence type="predicted"/>
<gene>
    <name evidence="1" type="ORF">OIU74_019918</name>
</gene>
<reference evidence="1" key="1">
    <citation type="submission" date="2022-11" db="EMBL/GenBank/DDBJ databases">
        <authorList>
            <person name="Hyden B.L."/>
            <person name="Feng K."/>
            <person name="Yates T."/>
            <person name="Jawdy S."/>
            <person name="Smart L.B."/>
            <person name="Muchero W."/>
        </authorList>
    </citation>
    <scope>NUCLEOTIDE SEQUENCE</scope>
    <source>
        <tissue evidence="1">Shoot tip</tissue>
    </source>
</reference>
<keyword evidence="2" id="KW-1185">Reference proteome</keyword>
<dbReference type="Proteomes" id="UP001151752">
    <property type="component" value="Chromosome 5"/>
</dbReference>
<organism evidence="1 2">
    <name type="scientific">Salix koriyanagi</name>
    <dbReference type="NCBI Taxonomy" id="2511006"/>
    <lineage>
        <taxon>Eukaryota</taxon>
        <taxon>Viridiplantae</taxon>
        <taxon>Streptophyta</taxon>
        <taxon>Embryophyta</taxon>
        <taxon>Tracheophyta</taxon>
        <taxon>Spermatophyta</taxon>
        <taxon>Magnoliopsida</taxon>
        <taxon>eudicotyledons</taxon>
        <taxon>Gunneridae</taxon>
        <taxon>Pentapetalae</taxon>
        <taxon>rosids</taxon>
        <taxon>fabids</taxon>
        <taxon>Malpighiales</taxon>
        <taxon>Salicaceae</taxon>
        <taxon>Saliceae</taxon>
        <taxon>Salix</taxon>
    </lineage>
</organism>
<dbReference type="AlphaFoldDB" id="A0A9Q0SLL6"/>